<feature type="domain" description="Antitoxin Xre-like helix-turn-helix" evidence="2">
    <location>
        <begin position="17"/>
        <end position="78"/>
    </location>
</feature>
<proteinExistence type="predicted"/>
<protein>
    <submittedName>
        <fullName evidence="3">Uncharacterized protein</fullName>
    </submittedName>
</protein>
<evidence type="ECO:0000259" key="1">
    <source>
        <dbReference type="Pfam" id="PF09722"/>
    </source>
</evidence>
<dbReference type="Pfam" id="PF09722">
    <property type="entry name" value="Xre_MbcA_ParS_C"/>
    <property type="match status" value="1"/>
</dbReference>
<evidence type="ECO:0000313" key="4">
    <source>
        <dbReference type="Proteomes" id="UP000036700"/>
    </source>
</evidence>
<sequence length="138" mass="14954">MPRAQANPPTRAQPDLKAMSAAGLRAFFNIARDWALSTEQQIVLLGSPGRSTFFKWRAAPDKAQLGHDTLERLSYLLGIYKALQILLPDPAAADAWLKKANSAPLFGGGSALDRMLCGNVGDLFVVRQYLDAARGGWA</sequence>
<dbReference type="InterPro" id="IPR046847">
    <property type="entry name" value="Xre-like_HTH"/>
</dbReference>
<dbReference type="InterPro" id="IPR024467">
    <property type="entry name" value="Xre/MbcA/ParS-like_toxin-bd"/>
</dbReference>
<feature type="domain" description="Antitoxin Xre/MbcA/ParS-like toxin-binding" evidence="1">
    <location>
        <begin position="82"/>
        <end position="136"/>
    </location>
</feature>
<dbReference type="Pfam" id="PF20432">
    <property type="entry name" value="Xre-like-HTH"/>
    <property type="match status" value="1"/>
</dbReference>
<reference evidence="4" key="1">
    <citation type="submission" date="2015-06" db="EMBL/GenBank/DDBJ databases">
        <authorList>
            <person name="Lim Y.L."/>
            <person name="Ee R."/>
            <person name="Yong D."/>
            <person name="How K.Y."/>
            <person name="Yin W.F."/>
            <person name="Chan K.G."/>
        </authorList>
    </citation>
    <scope>NUCLEOTIDE SEQUENCE [LARGE SCALE GENOMIC DNA]</scope>
    <source>
        <strain evidence="4">DSM 25325</strain>
    </source>
</reference>
<organism evidence="3 4">
    <name type="scientific">Pandoraea thiooxydans</name>
    <dbReference type="NCBI Taxonomy" id="445709"/>
    <lineage>
        <taxon>Bacteria</taxon>
        <taxon>Pseudomonadati</taxon>
        <taxon>Pseudomonadota</taxon>
        <taxon>Betaproteobacteria</taxon>
        <taxon>Burkholderiales</taxon>
        <taxon>Burkholderiaceae</taxon>
        <taxon>Pandoraea</taxon>
    </lineage>
</organism>
<name>A0A0G3EKJ4_9BURK</name>
<dbReference type="KEGG" id="ptx:ABW99_03600"/>
<dbReference type="GO" id="GO:0003677">
    <property type="term" value="F:DNA binding"/>
    <property type="evidence" value="ECO:0007669"/>
    <property type="project" value="InterPro"/>
</dbReference>
<keyword evidence="4" id="KW-1185">Reference proteome</keyword>
<dbReference type="PATRIC" id="fig|445709.3.peg.768"/>
<dbReference type="AlphaFoldDB" id="A0A0G3EKJ4"/>
<dbReference type="EMBL" id="CP011568">
    <property type="protein sequence ID" value="AKJ67455.1"/>
    <property type="molecule type" value="Genomic_DNA"/>
</dbReference>
<accession>A0A0G3EKJ4</accession>
<dbReference type="Proteomes" id="UP000036700">
    <property type="component" value="Chromosome"/>
</dbReference>
<gene>
    <name evidence="3" type="ORF">ABW99_03600</name>
</gene>
<evidence type="ECO:0000259" key="2">
    <source>
        <dbReference type="Pfam" id="PF20432"/>
    </source>
</evidence>
<dbReference type="RefSeq" id="WP_047213036.1">
    <property type="nucleotide sequence ID" value="NZ_CP011568.3"/>
</dbReference>
<dbReference type="STRING" id="445709.ABW99_03600"/>
<evidence type="ECO:0000313" key="3">
    <source>
        <dbReference type="EMBL" id="AKJ67455.1"/>
    </source>
</evidence>